<accession>A0A9E5MFJ8</accession>
<feature type="region of interest" description="Disordered" evidence="1">
    <location>
        <begin position="3104"/>
        <end position="3141"/>
    </location>
</feature>
<keyword evidence="6" id="KW-1185">Reference proteome</keyword>
<dbReference type="OrthoDB" id="3751233at2"/>
<dbReference type="EMBL" id="VIKT02000020">
    <property type="protein sequence ID" value="NHF63782.1"/>
    <property type="molecule type" value="Genomic_DNA"/>
</dbReference>
<name>A0A9E5MFJ8_9MICO</name>
<feature type="domain" description="DUF5979" evidence="4">
    <location>
        <begin position="2959"/>
        <end position="3060"/>
    </location>
</feature>
<feature type="compositionally biased region" description="Acidic residues" evidence="1">
    <location>
        <begin position="3106"/>
        <end position="3117"/>
    </location>
</feature>
<reference evidence="5 6" key="1">
    <citation type="submission" date="2019-06" db="EMBL/GenBank/DDBJ databases">
        <authorList>
            <person name="De-Chao Zhang Q."/>
        </authorList>
    </citation>
    <scope>NUCLEOTIDE SEQUENCE [LARGE SCALE GENOMIC DNA]</scope>
    <source>
        <strain evidence="5 6">KN1116</strain>
    </source>
</reference>
<feature type="domain" description="DUF5979" evidence="4">
    <location>
        <begin position="2390"/>
        <end position="2493"/>
    </location>
</feature>
<gene>
    <name evidence="5" type="ORF">FK219_011135</name>
</gene>
<dbReference type="Pfam" id="PF19407">
    <property type="entry name" value="DUF5979"/>
    <property type="match status" value="11"/>
</dbReference>
<evidence type="ECO:0000256" key="1">
    <source>
        <dbReference type="SAM" id="MobiDB-lite"/>
    </source>
</evidence>
<keyword evidence="2" id="KW-1133">Transmembrane helix</keyword>
<dbReference type="Gene3D" id="2.60.40.1140">
    <property type="entry name" value="Collagen-binding surface protein Cna, B-type domain"/>
    <property type="match status" value="5"/>
</dbReference>
<feature type="region of interest" description="Disordered" evidence="1">
    <location>
        <begin position="893"/>
        <end position="914"/>
    </location>
</feature>
<feature type="domain" description="DUF5979" evidence="4">
    <location>
        <begin position="2619"/>
        <end position="2735"/>
    </location>
</feature>
<dbReference type="RefSeq" id="WP_152583992.1">
    <property type="nucleotide sequence ID" value="NZ_VIKT02000020.1"/>
</dbReference>
<sequence>MFRRFSTRVLAAIAAAGLLALLAPFVTMPSAVAAEGDPDEPVLIQFEKEAIPAAPTSVGPGQTVTYLFSINCSSLETDCLDLTLADSVPAPLELQSVTMATQVPPIDVQISGNDFTVEVIDDLGGDFTGMQAGTGVQISATATVPSDLSADFDGTLLPNTATVTVSNREDLALDPPRPSLVESSAEVLLAVPRVLGSDTTKSVTPATTPAVLGRTVAFDLGATNTSNGSVDELVIQEPADTSATILDYVEITGLSGLDLPAGADRVRVDWFDGADWTTGTPAATAALPAGVDTADIRGLRIVFSSSTGRVDRGATGGITIDGELTATAAAVASTLTLTNTASSWVRFDATTTSPEPAADTIRLDPSSIAPLATKQFENAYVIGGALERVTIGGQNGGDFALKELTLTEPAPGSTSLADQGLSFDSWVDADIEWPVSATSAEVSYWYEGDADFSTPVTTTTVDTLPAPVDAALVQSVRVRFLSTQPGGMTPGQYASLPFRVITDAVVSDATTTNQVRVDVVALDDQSASALASDDLTRRTSRVNTEVEKIISPDELYSLEGATTLISLPGRITPLPATAVDPSSSTVGSVSLVITDPLESGADEFYNYFTLTDIVATAVPANTTLTVEYFDGSTWSVLPGADGLLGPSFLTTSIDAGVREVLQGIRFSYQHVNYDTSGTLLNPGFSAQPNLRFALRGELRDGTGEAASATRTESISVDNTVQARVSNPVATPSEATDDAVAPLVLLPTADGGGGSGGIAAIAKEWQPVASTGFEAVNARSADQATARISWGTAGTFFDSVVLSDTATDPATTPVADTVFEAFDLVRIPAISSGMDPLLTFDRVAAVELFVPGSGWVGATGDPCPASCDGTFPGYTLTDAESAAATGVRLIVEESPSRGSRIGTNPAAPPVGTGVAPSMDLERRVDLVFEVRDVRRSDSDVAVLGATREALYNTADFGVVDNTARFEGRDEAESVLLSLTDGDTILIFDQPLTVEITKSWVDGPLGTPPDGTPQALYPRARMTIDAQNTSVSKVDELSILDPVAGTTPFESVNLYDIVSLSVPAGATSTEVILEREGEVVESYTRSAALALSAAQLADVVGIEVVHTGRIDVEASTRLVVDTQLRQDLRSTPGTRVDSTTSATVENTAQATITDPGGLTDPAEGETDNVLTAQASAQVTVEDLSYAVTATKGIQADTTATASVPATQFEGNSRTATVTLTGQPSGNVRSTDMVIEDLTPSFWNAYNFSGFSSHSFAAPLNRVKVDVLVGVDYVVDGSGGITAECSGSAVLDACWVEGSFGSTLELPSLPSGAVTADIRGIRLHYTRADGAAWERPYNPLQTVRFTATRRDLLVAPSTEPVPSTLYIYSEPAPGETEVGVFTNDVEVTSWADNGADAPLWQATDDDTRQILFQHRPAEVRVIKTPFGPLTLGAPIPYEITVRNLGTGQDKDLAELQIVDLIPVDGTGPMLELGIDPETGTPYEPEDLIELSVVNASSQTVTAPSFTADLGASASGGQPLTITPDPAFILEKGWTLTISAPLLFRQFLQAGSETSDFVVNSAIVTSDQEFDRCEYSTNGILEPDPQLEVSSCTATTKVWALPSAPMNIVKGVKGVGAGPLDINGDPVVDPVTSEPYDDLGVIRTVNNGVDCSAPTLAVDGEDYYRYPCVPITRPGGTEEWVGNFFNAGNVRVFEVVAIDVLPREDDRGVIINDSRNSRWTPTLTERPRLVGWPDEALTVYYTDRLDLATPACNGADIQRELGMSPSSTPPMVEQYWPCIDSPSTGGIPDRDDPVDGWQVMPAVPEAALLESVIALKFVVDLTVGVDEADQGLLPGEDISVVYRSETAREPVLRETDANLARDSIAYNSIAGAARGRDGDNDLPYRFVTEPRKVGIALATGALDLAKIVEGEGASFGPASVPIDVACTVDGEPISLLDSAGDDRSPFTITSNAAAERILGIPLYAECGISEAGTTGATSITTLPSTVTVRALDYSPSTVFNPRPAFAERPAIQLSEVTNTYDLAGLTIAKSVDMDGAVNAAGDPVMQTSFSFSIACTFDTGSGAQPIAVSPSTFTLNDGGSRSYTGLPAGAVCTVNETQSRGATVTKVITTGGAAAAPTSGTSAVVTLAPNDGEGESTNAIAYTNSIPVGSLTVTKAITGAGATDPYDYGDGTFTVLVNCTRTASTIAPATQPAGASATAVWYGTLTFSASTQLSQTIDDIPAGSTCSITEQQSAGATQVTNPSNVTISGTSTVSRTVTNRYDLASLTVGKTVLTDAVDENDDPVYPVDPFAFSVSCTFQGDPVLADGFAATPMTFELRHDETRTLTGLPAGASCTVTETEDQEADSTSIARTVGASSTSIDGTSTTIASLAANGTSPVTRNTTQFTNRYGVTSFTIAKDVIGGGAGQFAPETVTANVVCTTPLVGESFNGDVTVPADGFVTIENLADGSTCTVFERDPLATGADAHRIVNDEGEVIDGTGIVVTSGAPASVTLENYYLTGSVEVSKTVLGAGAAYGDGPFEVTLACVRDGVDVTIADGATRTLAADGTVSYTLLPSGAECTLTESDPAGATSSRILDAEGGELTTDVTIGHTFTVVVDDTELVDDQVQPALEVENTFELASLAVTKTVSSDAVDDAGSAIGYGPFPVAVECTFEDDAVYGTGYDAETPMQRTLADGETWSLSGLPDGARCTITETDTMDAAQTRVVTVVDGGGSSTIVADAAVVTLGTSTTAEIENDYTVGSIVLAKSVVGAGADDWADAPVEIDVTCELDDSTGLRTVFTDTFTFARGDEPVTIENLATGAVCTVTETATGGASSTTVTIAGASIDGSIVDGVTADVTIGDEPLDVTVTNTFALGEVAVEKERVGDGAATWGAGPFEVELTCLRDVNGVEQQLEIPGGALRELTSDGFYRATYEGLPLDAECSLVETRTAGATSTSIDVDEVTVSAEPVGFTVTNTFDVGGVVVEKTFAGDGTGTFVRGSFEASLACTLPIDGVVTALEIPGGAARELTELNGYRNSWDQIPAGADCTVTETRTGGATRTDATASEFVVVADEDHTVGLENTFLLAAFSVTKDVTGPFASEATGATFVIETSCFWDRDGELVPLLPGDWMDDLGQPDELEGGTTDEGGESEESEPEAERPTSMVSQIRDGTTVMFENLPANAVCSISEVDSGGATAQVVWLDGAMQLGDLTLADGLNDSTLSNVFLTTLALTGVELAAWIALVIALLLAGATLVVISRRRAHAS</sequence>
<feature type="compositionally biased region" description="Acidic residues" evidence="1">
    <location>
        <begin position="3123"/>
        <end position="3132"/>
    </location>
</feature>
<reference evidence="5 6" key="2">
    <citation type="submission" date="2020-03" db="EMBL/GenBank/DDBJ databases">
        <title>Chryseoglobus sp. isolated from a deep-sea seamount.</title>
        <authorList>
            <person name="Zhang D.-C."/>
        </authorList>
    </citation>
    <scope>NUCLEOTIDE SEQUENCE [LARGE SCALE GENOMIC DNA]</scope>
    <source>
        <strain evidence="5 6">KN1116</strain>
    </source>
</reference>
<comment type="caution">
    <text evidence="5">The sequence shown here is derived from an EMBL/GenBank/DDBJ whole genome shotgun (WGS) entry which is preliminary data.</text>
</comment>
<keyword evidence="2" id="KW-0472">Membrane</keyword>
<feature type="domain" description="DUF5979" evidence="4">
    <location>
        <begin position="1899"/>
        <end position="2017"/>
    </location>
</feature>
<feature type="domain" description="DUF5979" evidence="4">
    <location>
        <begin position="2498"/>
        <end position="2614"/>
    </location>
</feature>
<evidence type="ECO:0000256" key="2">
    <source>
        <dbReference type="SAM" id="Phobius"/>
    </source>
</evidence>
<feature type="domain" description="DUF5979" evidence="4">
    <location>
        <begin position="2855"/>
        <end position="2955"/>
    </location>
</feature>
<dbReference type="Proteomes" id="UP000818266">
    <property type="component" value="Unassembled WGS sequence"/>
</dbReference>
<evidence type="ECO:0000313" key="5">
    <source>
        <dbReference type="EMBL" id="NHF63782.1"/>
    </source>
</evidence>
<keyword evidence="2" id="KW-0812">Transmembrane</keyword>
<feature type="domain" description="DUF5979" evidence="4">
    <location>
        <begin position="2263"/>
        <end position="2385"/>
    </location>
</feature>
<feature type="domain" description="DUF5979" evidence="4">
    <location>
        <begin position="2147"/>
        <end position="2258"/>
    </location>
</feature>
<feature type="domain" description="DUF5979" evidence="4">
    <location>
        <begin position="2740"/>
        <end position="2850"/>
    </location>
</feature>
<feature type="signal peptide" evidence="3">
    <location>
        <begin position="1"/>
        <end position="33"/>
    </location>
</feature>
<protein>
    <recommendedName>
        <fullName evidence="4">DUF5979 domain-containing protein</fullName>
    </recommendedName>
</protein>
<feature type="chain" id="PRO_5038389017" description="DUF5979 domain-containing protein" evidence="3">
    <location>
        <begin position="34"/>
        <end position="3241"/>
    </location>
</feature>
<feature type="transmembrane region" description="Helical" evidence="2">
    <location>
        <begin position="3213"/>
        <end position="3233"/>
    </location>
</feature>
<feature type="domain" description="DUF5979" evidence="4">
    <location>
        <begin position="3065"/>
        <end position="3178"/>
    </location>
</feature>
<evidence type="ECO:0000259" key="4">
    <source>
        <dbReference type="Pfam" id="PF19407"/>
    </source>
</evidence>
<evidence type="ECO:0000313" key="6">
    <source>
        <dbReference type="Proteomes" id="UP000818266"/>
    </source>
</evidence>
<organism evidence="5 6">
    <name type="scientific">Microcella pacifica</name>
    <dbReference type="NCBI Taxonomy" id="2591847"/>
    <lineage>
        <taxon>Bacteria</taxon>
        <taxon>Bacillati</taxon>
        <taxon>Actinomycetota</taxon>
        <taxon>Actinomycetes</taxon>
        <taxon>Micrococcales</taxon>
        <taxon>Microbacteriaceae</taxon>
        <taxon>Microcella</taxon>
    </lineage>
</organism>
<dbReference type="InterPro" id="IPR046022">
    <property type="entry name" value="DUF5979"/>
</dbReference>
<keyword evidence="3" id="KW-0732">Signal</keyword>
<proteinExistence type="predicted"/>
<evidence type="ECO:0000256" key="3">
    <source>
        <dbReference type="SAM" id="SignalP"/>
    </source>
</evidence>
<feature type="domain" description="DUF5979" evidence="4">
    <location>
        <begin position="2021"/>
        <end position="2122"/>
    </location>
</feature>